<feature type="transmembrane region" description="Helical" evidence="1">
    <location>
        <begin position="12"/>
        <end position="34"/>
    </location>
</feature>
<accession>A0A1G1Z8Y0</accession>
<sequence length="111" mass="11896">MHPELRKRPSPIVVLIALVAVTVVLAAFILVVTVKLTEDRDLTWEGECLGLDLGSAGNFDGENHAVLSIDCDGREAATFSGSAIAHWADHPEDPLDCKLYGDEPAKCKVVA</sequence>
<protein>
    <submittedName>
        <fullName evidence="2">Uncharacterized protein</fullName>
    </submittedName>
</protein>
<keyword evidence="1" id="KW-0812">Transmembrane</keyword>
<evidence type="ECO:0000313" key="2">
    <source>
        <dbReference type="EMBL" id="OGY60320.1"/>
    </source>
</evidence>
<keyword evidence="1" id="KW-1133">Transmembrane helix</keyword>
<evidence type="ECO:0000313" key="3">
    <source>
        <dbReference type="Proteomes" id="UP000178744"/>
    </source>
</evidence>
<name>A0A1G1Z8Y0_9BACT</name>
<proteinExistence type="predicted"/>
<reference evidence="2 3" key="1">
    <citation type="journal article" date="2016" name="Nat. Commun.">
        <title>Thousands of microbial genomes shed light on interconnected biogeochemical processes in an aquifer system.</title>
        <authorList>
            <person name="Anantharaman K."/>
            <person name="Brown C.T."/>
            <person name="Hug L.A."/>
            <person name="Sharon I."/>
            <person name="Castelle C.J."/>
            <person name="Probst A.J."/>
            <person name="Thomas B.C."/>
            <person name="Singh A."/>
            <person name="Wilkins M.J."/>
            <person name="Karaoz U."/>
            <person name="Brodie E.L."/>
            <person name="Williams K.H."/>
            <person name="Hubbard S.S."/>
            <person name="Banfield J.F."/>
        </authorList>
    </citation>
    <scope>NUCLEOTIDE SEQUENCE [LARGE SCALE GENOMIC DNA]</scope>
</reference>
<comment type="caution">
    <text evidence="2">The sequence shown here is derived from an EMBL/GenBank/DDBJ whole genome shotgun (WGS) entry which is preliminary data.</text>
</comment>
<organism evidence="2 3">
    <name type="scientific">Candidatus Colwellbacteria bacterium RIFCSPLOWO2_01_FULL_48_10</name>
    <dbReference type="NCBI Taxonomy" id="1797690"/>
    <lineage>
        <taxon>Bacteria</taxon>
        <taxon>Candidatus Colwelliibacteriota</taxon>
    </lineage>
</organism>
<keyword evidence="1" id="KW-0472">Membrane</keyword>
<dbReference type="EMBL" id="MHIY01000003">
    <property type="protein sequence ID" value="OGY60320.1"/>
    <property type="molecule type" value="Genomic_DNA"/>
</dbReference>
<dbReference type="Proteomes" id="UP000178744">
    <property type="component" value="Unassembled WGS sequence"/>
</dbReference>
<evidence type="ECO:0000256" key="1">
    <source>
        <dbReference type="SAM" id="Phobius"/>
    </source>
</evidence>
<dbReference type="AlphaFoldDB" id="A0A1G1Z8Y0"/>
<gene>
    <name evidence="2" type="ORF">A3B23_00255</name>
</gene>